<accession>A0ABV7ANS8</accession>
<dbReference type="RefSeq" id="WP_377835490.1">
    <property type="nucleotide sequence ID" value="NZ_JBHRSK010000022.1"/>
</dbReference>
<sequence length="57" mass="5677">MVNTVAFANTIAAGTGVTLQGNTSVSASSARRFLLELTDVTSGSEAVTLTGLMEGSA</sequence>
<dbReference type="Proteomes" id="UP001595443">
    <property type="component" value="Unassembled WGS sequence"/>
</dbReference>
<proteinExistence type="predicted"/>
<evidence type="ECO:0000313" key="1">
    <source>
        <dbReference type="EMBL" id="MFC2970480.1"/>
    </source>
</evidence>
<evidence type="ECO:0000313" key="2">
    <source>
        <dbReference type="Proteomes" id="UP001595443"/>
    </source>
</evidence>
<protein>
    <submittedName>
        <fullName evidence="1">Uncharacterized protein</fullName>
    </submittedName>
</protein>
<keyword evidence="2" id="KW-1185">Reference proteome</keyword>
<organism evidence="1 2">
    <name type="scientific">Acidimangrovimonas pyrenivorans</name>
    <dbReference type="NCBI Taxonomy" id="2030798"/>
    <lineage>
        <taxon>Bacteria</taxon>
        <taxon>Pseudomonadati</taxon>
        <taxon>Pseudomonadota</taxon>
        <taxon>Alphaproteobacteria</taxon>
        <taxon>Rhodobacterales</taxon>
        <taxon>Paracoccaceae</taxon>
        <taxon>Acidimangrovimonas</taxon>
    </lineage>
</organism>
<dbReference type="EMBL" id="JBHRSK010000022">
    <property type="protein sequence ID" value="MFC2970480.1"/>
    <property type="molecule type" value="Genomic_DNA"/>
</dbReference>
<comment type="caution">
    <text evidence="1">The sequence shown here is derived from an EMBL/GenBank/DDBJ whole genome shotgun (WGS) entry which is preliminary data.</text>
</comment>
<reference evidence="2" key="1">
    <citation type="journal article" date="2019" name="Int. J. Syst. Evol. Microbiol.">
        <title>The Global Catalogue of Microorganisms (GCM) 10K type strain sequencing project: providing services to taxonomists for standard genome sequencing and annotation.</title>
        <authorList>
            <consortium name="The Broad Institute Genomics Platform"/>
            <consortium name="The Broad Institute Genome Sequencing Center for Infectious Disease"/>
            <person name="Wu L."/>
            <person name="Ma J."/>
        </authorList>
    </citation>
    <scope>NUCLEOTIDE SEQUENCE [LARGE SCALE GENOMIC DNA]</scope>
    <source>
        <strain evidence="2">KCTC 62192</strain>
    </source>
</reference>
<gene>
    <name evidence="1" type="ORF">ACFOES_20470</name>
</gene>
<name>A0ABV7ANS8_9RHOB</name>